<organism evidence="2 3">
    <name type="scientific">Flavobacterium cyanobacteriorum</name>
    <dbReference type="NCBI Taxonomy" id="2022802"/>
    <lineage>
        <taxon>Bacteria</taxon>
        <taxon>Pseudomonadati</taxon>
        <taxon>Bacteroidota</taxon>
        <taxon>Flavobacteriia</taxon>
        <taxon>Flavobacteriales</taxon>
        <taxon>Flavobacteriaceae</taxon>
        <taxon>Flavobacterium</taxon>
    </lineage>
</organism>
<dbReference type="CDD" id="cd00038">
    <property type="entry name" value="CAP_ED"/>
    <property type="match status" value="1"/>
</dbReference>
<dbReference type="Gene3D" id="2.60.120.10">
    <property type="entry name" value="Jelly Rolls"/>
    <property type="match status" value="1"/>
</dbReference>
<name>A0A256A551_9FLAO</name>
<evidence type="ECO:0000313" key="2">
    <source>
        <dbReference type="EMBL" id="OYQ48225.1"/>
    </source>
</evidence>
<dbReference type="RefSeq" id="WP_094411640.1">
    <property type="nucleotide sequence ID" value="NZ_NOXV01000078.1"/>
</dbReference>
<proteinExistence type="predicted"/>
<reference evidence="2 3" key="1">
    <citation type="submission" date="2017-07" db="EMBL/GenBank/DDBJ databases">
        <title>Flavobacterium cyanobacteriorum sp. nov., isolated from cyanobacterial aggregates in a eutrophic lake.</title>
        <authorList>
            <person name="Cai H."/>
        </authorList>
    </citation>
    <scope>NUCLEOTIDE SEQUENCE [LARGE SCALE GENOMIC DNA]</scope>
    <source>
        <strain evidence="2 3">TH021</strain>
    </source>
</reference>
<dbReference type="AlphaFoldDB" id="A0A256A551"/>
<dbReference type="InterPro" id="IPR018490">
    <property type="entry name" value="cNMP-bd_dom_sf"/>
</dbReference>
<dbReference type="Pfam" id="PF00027">
    <property type="entry name" value="cNMP_binding"/>
    <property type="match status" value="1"/>
</dbReference>
<dbReference type="SUPFAM" id="SSF51206">
    <property type="entry name" value="cAMP-binding domain-like"/>
    <property type="match status" value="1"/>
</dbReference>
<feature type="domain" description="Cyclic nucleotide-binding" evidence="1">
    <location>
        <begin position="31"/>
        <end position="113"/>
    </location>
</feature>
<evidence type="ECO:0000259" key="1">
    <source>
        <dbReference type="Pfam" id="PF00027"/>
    </source>
</evidence>
<dbReference type="InterPro" id="IPR014710">
    <property type="entry name" value="RmlC-like_jellyroll"/>
</dbReference>
<dbReference type="InterPro" id="IPR000595">
    <property type="entry name" value="cNMP-bd_dom"/>
</dbReference>
<evidence type="ECO:0000313" key="3">
    <source>
        <dbReference type="Proteomes" id="UP000216605"/>
    </source>
</evidence>
<comment type="caution">
    <text evidence="2">The sequence shown here is derived from an EMBL/GenBank/DDBJ whole genome shotgun (WGS) entry which is preliminary data.</text>
</comment>
<gene>
    <name evidence="2" type="ORF">CHU92_00820</name>
</gene>
<sequence>MWDLLLQNIEDKNVPLTGREKSIIREAFLYRKFRKNQYVMQQHDTARYEIFVVRGMLRTFIVDNKGTEHVLQFSPEDWWAGDLYSFFSGNPTSYSIDCLEHSEVLLITKEGLGLLYEQVPKMYAYFCKLYTNSIAAHNRRIASTLCQTAPERYLDFRKRYPDIEQRIPNRHIASFLGITPQSLSRIRKQLVKDGN</sequence>
<dbReference type="Proteomes" id="UP000216605">
    <property type="component" value="Unassembled WGS sequence"/>
</dbReference>
<protein>
    <recommendedName>
        <fullName evidence="1">Cyclic nucleotide-binding domain-containing protein</fullName>
    </recommendedName>
</protein>
<dbReference type="OrthoDB" id="1092431at2"/>
<dbReference type="EMBL" id="NOXV01000078">
    <property type="protein sequence ID" value="OYQ48225.1"/>
    <property type="molecule type" value="Genomic_DNA"/>
</dbReference>
<keyword evidence="3" id="KW-1185">Reference proteome</keyword>
<accession>A0A256A551</accession>